<proteinExistence type="predicted"/>
<name>A0A4Z2G260_9TELE</name>
<dbReference type="AlphaFoldDB" id="A0A4Z2G260"/>
<keyword evidence="2" id="KW-1185">Reference proteome</keyword>
<reference evidence="1 2" key="1">
    <citation type="submission" date="2019-03" db="EMBL/GenBank/DDBJ databases">
        <title>First draft genome of Liparis tanakae, snailfish: a comprehensive survey of snailfish specific genes.</title>
        <authorList>
            <person name="Kim W."/>
            <person name="Song I."/>
            <person name="Jeong J.-H."/>
            <person name="Kim D."/>
            <person name="Kim S."/>
            <person name="Ryu S."/>
            <person name="Song J.Y."/>
            <person name="Lee S.K."/>
        </authorList>
    </citation>
    <scope>NUCLEOTIDE SEQUENCE [LARGE SCALE GENOMIC DNA]</scope>
    <source>
        <tissue evidence="1">Muscle</tissue>
    </source>
</reference>
<evidence type="ECO:0000313" key="1">
    <source>
        <dbReference type="EMBL" id="TNN47240.1"/>
    </source>
</evidence>
<protein>
    <submittedName>
        <fullName evidence="1">Uncharacterized protein</fullName>
    </submittedName>
</protein>
<sequence length="69" mass="6969">MSVGSAGVVLRLGAGGAGSPFWGGGTTPPVMGTRGRASGVGGSVMARCNLWRNLQKTLFYILASFPLGN</sequence>
<accession>A0A4Z2G260</accession>
<dbReference type="EMBL" id="SRLO01000751">
    <property type="protein sequence ID" value="TNN47240.1"/>
    <property type="molecule type" value="Genomic_DNA"/>
</dbReference>
<evidence type="ECO:0000313" key="2">
    <source>
        <dbReference type="Proteomes" id="UP000314294"/>
    </source>
</evidence>
<organism evidence="1 2">
    <name type="scientific">Liparis tanakae</name>
    <name type="common">Tanaka's snailfish</name>
    <dbReference type="NCBI Taxonomy" id="230148"/>
    <lineage>
        <taxon>Eukaryota</taxon>
        <taxon>Metazoa</taxon>
        <taxon>Chordata</taxon>
        <taxon>Craniata</taxon>
        <taxon>Vertebrata</taxon>
        <taxon>Euteleostomi</taxon>
        <taxon>Actinopterygii</taxon>
        <taxon>Neopterygii</taxon>
        <taxon>Teleostei</taxon>
        <taxon>Neoteleostei</taxon>
        <taxon>Acanthomorphata</taxon>
        <taxon>Eupercaria</taxon>
        <taxon>Perciformes</taxon>
        <taxon>Cottioidei</taxon>
        <taxon>Cottales</taxon>
        <taxon>Liparidae</taxon>
        <taxon>Liparis</taxon>
    </lineage>
</organism>
<dbReference type="Proteomes" id="UP000314294">
    <property type="component" value="Unassembled WGS sequence"/>
</dbReference>
<comment type="caution">
    <text evidence="1">The sequence shown here is derived from an EMBL/GenBank/DDBJ whole genome shotgun (WGS) entry which is preliminary data.</text>
</comment>
<gene>
    <name evidence="1" type="ORF">EYF80_042548</name>
</gene>